<sequence length="81" mass="8265">MVANFAQLAKVYLPEGGKAMPVLALVSAVFVIAFEQIVQWRYGATGIVGLLLLTIGIKAKSPSVSSAGAVLLALLVAGPAL</sequence>
<proteinExistence type="predicted"/>
<organism evidence="2 3">
    <name type="scientific">Streptomyces lividans TK24</name>
    <dbReference type="NCBI Taxonomy" id="457428"/>
    <lineage>
        <taxon>Bacteria</taxon>
        <taxon>Bacillati</taxon>
        <taxon>Actinomycetota</taxon>
        <taxon>Actinomycetes</taxon>
        <taxon>Kitasatosporales</taxon>
        <taxon>Streptomycetaceae</taxon>
        <taxon>Streptomyces</taxon>
    </lineage>
</organism>
<dbReference type="Proteomes" id="UP000028682">
    <property type="component" value="Chromosome"/>
</dbReference>
<name>A0ABM5R2L4_STRLI</name>
<reference evidence="3" key="1">
    <citation type="submission" date="2014-08" db="EMBL/GenBank/DDBJ databases">
        <title>Complete genome sequence of Streptomyces lividans TK24.</title>
        <authorList>
            <consortium name="StrepSynth"/>
            <person name="Ruckert C."/>
            <person name="Fridjonson O.H."/>
            <person name="Lambert C."/>
            <person name="van Wezel G.P."/>
            <person name="Bernaerts K."/>
            <person name="Anne J."/>
            <person name="Economou A."/>
            <person name="Kalinowski J."/>
        </authorList>
    </citation>
    <scope>NUCLEOTIDE SEQUENCE [LARGE SCALE GENOMIC DNA]</scope>
    <source>
        <strain evidence="3">TK24</strain>
    </source>
</reference>
<feature type="transmembrane region" description="Helical" evidence="1">
    <location>
        <begin position="12"/>
        <end position="34"/>
    </location>
</feature>
<evidence type="ECO:0000313" key="3">
    <source>
        <dbReference type="Proteomes" id="UP000028682"/>
    </source>
</evidence>
<evidence type="ECO:0000256" key="1">
    <source>
        <dbReference type="SAM" id="Phobius"/>
    </source>
</evidence>
<keyword evidence="1" id="KW-0472">Membrane</keyword>
<evidence type="ECO:0000313" key="2">
    <source>
        <dbReference type="EMBL" id="AIJ14458.1"/>
    </source>
</evidence>
<keyword evidence="1" id="KW-0812">Transmembrane</keyword>
<gene>
    <name evidence="2" type="ORF">SLIV_17435</name>
</gene>
<keyword evidence="3" id="KW-1185">Reference proteome</keyword>
<keyword evidence="1" id="KW-1133">Transmembrane helix</keyword>
<dbReference type="EMBL" id="CP009124">
    <property type="protein sequence ID" value="AIJ14458.1"/>
    <property type="molecule type" value="Genomic_DNA"/>
</dbReference>
<protein>
    <submittedName>
        <fullName evidence="2">Membrane protein</fullName>
    </submittedName>
</protein>
<feature type="transmembrane region" description="Helical" evidence="1">
    <location>
        <begin position="40"/>
        <end position="57"/>
    </location>
</feature>
<accession>A0ABM5R2L4</accession>